<dbReference type="Gene3D" id="1.10.1760.20">
    <property type="match status" value="1"/>
</dbReference>
<keyword evidence="3" id="KW-1185">Reference proteome</keyword>
<proteinExistence type="predicted"/>
<feature type="transmembrane region" description="Helical" evidence="1">
    <location>
        <begin position="40"/>
        <end position="65"/>
    </location>
</feature>
<feature type="transmembrane region" description="Helical" evidence="1">
    <location>
        <begin position="98"/>
        <end position="117"/>
    </location>
</feature>
<dbReference type="RefSeq" id="WP_343759764.1">
    <property type="nucleotide sequence ID" value="NZ_BAAACG010000006.1"/>
</dbReference>
<evidence type="ECO:0000313" key="3">
    <source>
        <dbReference type="Proteomes" id="UP001501510"/>
    </source>
</evidence>
<organism evidence="2 3">
    <name type="scientific">Clostridium oceanicum</name>
    <dbReference type="NCBI Taxonomy" id="1543"/>
    <lineage>
        <taxon>Bacteria</taxon>
        <taxon>Bacillati</taxon>
        <taxon>Bacillota</taxon>
        <taxon>Clostridia</taxon>
        <taxon>Eubacteriales</taxon>
        <taxon>Clostridiaceae</taxon>
        <taxon>Clostridium</taxon>
    </lineage>
</organism>
<gene>
    <name evidence="2" type="ORF">GCM10008906_11580</name>
</gene>
<accession>A0ABP3UJR2</accession>
<keyword evidence="1" id="KW-1133">Transmembrane helix</keyword>
<evidence type="ECO:0000256" key="1">
    <source>
        <dbReference type="SAM" id="Phobius"/>
    </source>
</evidence>
<reference evidence="3" key="1">
    <citation type="journal article" date="2019" name="Int. J. Syst. Evol. Microbiol.">
        <title>The Global Catalogue of Microorganisms (GCM) 10K type strain sequencing project: providing services to taxonomists for standard genome sequencing and annotation.</title>
        <authorList>
            <consortium name="The Broad Institute Genomics Platform"/>
            <consortium name="The Broad Institute Genome Sequencing Center for Infectious Disease"/>
            <person name="Wu L."/>
            <person name="Ma J."/>
        </authorList>
    </citation>
    <scope>NUCLEOTIDE SEQUENCE [LARGE SCALE GENOMIC DNA]</scope>
    <source>
        <strain evidence="3">JCM 1407</strain>
    </source>
</reference>
<keyword evidence="1" id="KW-0472">Membrane</keyword>
<feature type="transmembrane region" description="Helical" evidence="1">
    <location>
        <begin position="124"/>
        <end position="143"/>
    </location>
</feature>
<keyword evidence="1" id="KW-0812">Transmembrane</keyword>
<comment type="caution">
    <text evidence="2">The sequence shown here is derived from an EMBL/GenBank/DDBJ whole genome shotgun (WGS) entry which is preliminary data.</text>
</comment>
<dbReference type="Proteomes" id="UP001501510">
    <property type="component" value="Unassembled WGS sequence"/>
</dbReference>
<evidence type="ECO:0000313" key="2">
    <source>
        <dbReference type="EMBL" id="GAA0736510.1"/>
    </source>
</evidence>
<dbReference type="EMBL" id="BAAACG010000006">
    <property type="protein sequence ID" value="GAA0736510.1"/>
    <property type="molecule type" value="Genomic_DNA"/>
</dbReference>
<protein>
    <submittedName>
        <fullName evidence="2">QueT transporter family protein</fullName>
    </submittedName>
</protein>
<name>A0ABP3UJR2_9CLOT</name>
<sequence length="166" mass="17909">MNKTRELVLISLLAVIIALSGSFKVPSPFMGSEFQLSAPIAVAIAACFGFKRYFLAGIIASAVCMLLGTQNIINVIVAMTFRVVAGGIIHLFKGNIVAIILSGPTGSIAARVVLWIFFKKAIMVMLIAGFPGMLYTAILSYPLTKLLNRVRKVIPWSELSYGKNSL</sequence>